<dbReference type="PROSITE" id="PS51257">
    <property type="entry name" value="PROKAR_LIPOPROTEIN"/>
    <property type="match status" value="1"/>
</dbReference>
<dbReference type="AlphaFoldDB" id="A0A3S0AWV1"/>
<evidence type="ECO:0000313" key="9">
    <source>
        <dbReference type="Proteomes" id="UP000267585"/>
    </source>
</evidence>
<keyword evidence="4" id="KW-0472">Membrane</keyword>
<dbReference type="Gene3D" id="1.25.40.390">
    <property type="match status" value="1"/>
</dbReference>
<organism evidence="8 9">
    <name type="scientific">Arenibacter aquaticus</name>
    <dbReference type="NCBI Taxonomy" id="2489054"/>
    <lineage>
        <taxon>Bacteria</taxon>
        <taxon>Pseudomonadati</taxon>
        <taxon>Bacteroidota</taxon>
        <taxon>Flavobacteriia</taxon>
        <taxon>Flavobacteriales</taxon>
        <taxon>Flavobacteriaceae</taxon>
        <taxon>Arenibacter</taxon>
    </lineage>
</organism>
<proteinExistence type="inferred from homology"/>
<evidence type="ECO:0000256" key="2">
    <source>
        <dbReference type="ARBA" id="ARBA00006275"/>
    </source>
</evidence>
<evidence type="ECO:0000256" key="5">
    <source>
        <dbReference type="ARBA" id="ARBA00023237"/>
    </source>
</evidence>
<keyword evidence="5" id="KW-0998">Cell outer membrane</keyword>
<dbReference type="Proteomes" id="UP000267585">
    <property type="component" value="Unassembled WGS sequence"/>
</dbReference>
<dbReference type="GO" id="GO:0009279">
    <property type="term" value="C:cell outer membrane"/>
    <property type="evidence" value="ECO:0007669"/>
    <property type="project" value="UniProtKB-SubCell"/>
</dbReference>
<dbReference type="RefSeq" id="WP_126163807.1">
    <property type="nucleotide sequence ID" value="NZ_RQPJ01000021.1"/>
</dbReference>
<evidence type="ECO:0000313" key="8">
    <source>
        <dbReference type="EMBL" id="RTE52122.1"/>
    </source>
</evidence>
<evidence type="ECO:0000259" key="6">
    <source>
        <dbReference type="Pfam" id="PF07980"/>
    </source>
</evidence>
<evidence type="ECO:0000256" key="3">
    <source>
        <dbReference type="ARBA" id="ARBA00022729"/>
    </source>
</evidence>
<keyword evidence="3" id="KW-0732">Signal</keyword>
<evidence type="ECO:0000256" key="4">
    <source>
        <dbReference type="ARBA" id="ARBA00023136"/>
    </source>
</evidence>
<comment type="similarity">
    <text evidence="2">Belongs to the SusD family.</text>
</comment>
<feature type="domain" description="SusD-like N-terminal" evidence="7">
    <location>
        <begin position="81"/>
        <end position="236"/>
    </location>
</feature>
<feature type="domain" description="RagB/SusD" evidence="6">
    <location>
        <begin position="314"/>
        <end position="591"/>
    </location>
</feature>
<name>A0A3S0AWV1_9FLAO</name>
<keyword evidence="9" id="KW-1185">Reference proteome</keyword>
<evidence type="ECO:0000256" key="1">
    <source>
        <dbReference type="ARBA" id="ARBA00004442"/>
    </source>
</evidence>
<reference evidence="8 9" key="1">
    <citation type="submission" date="2018-11" db="EMBL/GenBank/DDBJ databases">
        <title>Arenibacter aquaticus sp.nov., a marine bacterium isolated from surface seawater in the South China Sea.</title>
        <authorList>
            <person name="Guo J."/>
            <person name="Sun J."/>
        </authorList>
    </citation>
    <scope>NUCLEOTIDE SEQUENCE [LARGE SCALE GENOMIC DNA]</scope>
    <source>
        <strain evidence="8 9">GUO666</strain>
    </source>
</reference>
<dbReference type="InterPro" id="IPR033985">
    <property type="entry name" value="SusD-like_N"/>
</dbReference>
<protein>
    <submittedName>
        <fullName evidence="8">RagB/SusD family nutrient uptake outer membrane protein</fullName>
    </submittedName>
</protein>
<dbReference type="InterPro" id="IPR012944">
    <property type="entry name" value="SusD_RagB_dom"/>
</dbReference>
<dbReference type="Pfam" id="PF07980">
    <property type="entry name" value="SusD_RagB"/>
    <property type="match status" value="1"/>
</dbReference>
<dbReference type="SUPFAM" id="SSF48452">
    <property type="entry name" value="TPR-like"/>
    <property type="match status" value="1"/>
</dbReference>
<dbReference type="OrthoDB" id="5694214at2"/>
<dbReference type="InterPro" id="IPR011990">
    <property type="entry name" value="TPR-like_helical_dom_sf"/>
</dbReference>
<gene>
    <name evidence="8" type="ORF">EHW67_18170</name>
</gene>
<dbReference type="Pfam" id="PF14322">
    <property type="entry name" value="SusD-like_3"/>
    <property type="match status" value="1"/>
</dbReference>
<comment type="caution">
    <text evidence="8">The sequence shown here is derived from an EMBL/GenBank/DDBJ whole genome shotgun (WGS) entry which is preliminary data.</text>
</comment>
<sequence length="591" mass="67827">MKTNRINNIMWFAAILLLFGCNDDFLERVPLDSVSDATFWSTESDLEVYNNNFYNLARNDDNVPIMMGHYDGFNSHRFGIWYLDEASDNITAQHSRHNRYRSLRAGIHVTPDGPQWYGYKGWNFVRSLNIGLKNYDLANVSEEIKDKYRAEARLFRGWFYADKVSKFGDITWIDQELSTDSEELFSARTPRSEVMANVLADINFATQNLPEAWGDGGNHGRLNRWAALLIKSRICLFEGTWQKYHGGSNSEMWLTEAANAAKELIENGPYSLYSTGDPEHDYNAYHRQLDLDGNPEVILWRKYDPGQYTNHVMSYWRGYNGGATKSMVEDYLCTDGLPITLSNEYQGDAQIEDVFVNRDPRLRQTVLHPEDREFYNFGNSADFTYPRVTGMVGGAKSATGYHIIKVYDVEAAYRSYNTSWTPAITLRLGEALLNYAEAVAELGTITQTDLDITINALRDRVAMPHLDIDNVPVDPRYTGDGISPLIAEIRRERRVELFMEGFRYDDLRRWKQGSKLQKKDLGLLWDDAAESRYEGATVKTAVDPDSGKTYIDPYGGSDWENPQFDEDKHYLWPIPLSEISQNPDLGQNPNW</sequence>
<dbReference type="EMBL" id="RQPJ01000021">
    <property type="protein sequence ID" value="RTE52122.1"/>
    <property type="molecule type" value="Genomic_DNA"/>
</dbReference>
<comment type="subcellular location">
    <subcellularLocation>
        <location evidence="1">Cell outer membrane</location>
    </subcellularLocation>
</comment>
<accession>A0A3S0AWV1</accession>
<evidence type="ECO:0000259" key="7">
    <source>
        <dbReference type="Pfam" id="PF14322"/>
    </source>
</evidence>